<evidence type="ECO:0000313" key="10">
    <source>
        <dbReference type="EMBL" id="TKR82650.1"/>
    </source>
</evidence>
<gene>
    <name evidence="10" type="ORF">L596_016341</name>
</gene>
<keyword evidence="5" id="KW-0963">Cytoplasm</keyword>
<dbReference type="Pfam" id="PF10155">
    <property type="entry name" value="CNOT11"/>
    <property type="match status" value="1"/>
</dbReference>
<dbReference type="EMBL" id="AZBU02000004">
    <property type="protein sequence ID" value="TKR82650.1"/>
    <property type="molecule type" value="Genomic_DNA"/>
</dbReference>
<dbReference type="GO" id="GO:0005737">
    <property type="term" value="C:cytoplasm"/>
    <property type="evidence" value="ECO:0007669"/>
    <property type="project" value="UniProtKB-SubCell"/>
</dbReference>
<accession>A0A4U5NIP3</accession>
<name>A0A4U5NIP3_STECR</name>
<organism evidence="10 11">
    <name type="scientific">Steinernema carpocapsae</name>
    <name type="common">Entomopathogenic nematode</name>
    <dbReference type="NCBI Taxonomy" id="34508"/>
    <lineage>
        <taxon>Eukaryota</taxon>
        <taxon>Metazoa</taxon>
        <taxon>Ecdysozoa</taxon>
        <taxon>Nematoda</taxon>
        <taxon>Chromadorea</taxon>
        <taxon>Rhabditida</taxon>
        <taxon>Tylenchina</taxon>
        <taxon>Panagrolaimomorpha</taxon>
        <taxon>Strongyloidoidea</taxon>
        <taxon>Steinernematidae</taxon>
        <taxon>Steinernema</taxon>
    </lineage>
</organism>
<comment type="caution">
    <text evidence="10">The sequence shown here is derived from an EMBL/GenBank/DDBJ whole genome shotgun (WGS) entry which is preliminary data.</text>
</comment>
<evidence type="ECO:0000256" key="7">
    <source>
        <dbReference type="ARBA" id="ARBA00023158"/>
    </source>
</evidence>
<reference evidence="10 11" key="2">
    <citation type="journal article" date="2019" name="G3 (Bethesda)">
        <title>Hybrid Assembly of the Genome of the Entomopathogenic Nematode Steinernema carpocapsae Identifies the X-Chromosome.</title>
        <authorList>
            <person name="Serra L."/>
            <person name="Macchietto M."/>
            <person name="Macias-Munoz A."/>
            <person name="McGill C.J."/>
            <person name="Rodriguez I.M."/>
            <person name="Rodriguez B."/>
            <person name="Murad R."/>
            <person name="Mortazavi A."/>
        </authorList>
    </citation>
    <scope>NUCLEOTIDE SEQUENCE [LARGE SCALE GENOMIC DNA]</scope>
    <source>
        <strain evidence="10 11">ALL</strain>
    </source>
</reference>
<evidence type="ECO:0000256" key="6">
    <source>
        <dbReference type="ARBA" id="ARBA00023015"/>
    </source>
</evidence>
<dbReference type="PANTHER" id="PTHR15975:SF0">
    <property type="entry name" value="CCR4-NOT TRANSCRIPTION COMPLEX SUBUNIT 11"/>
    <property type="match status" value="1"/>
</dbReference>
<keyword evidence="6" id="KW-0805">Transcription regulation</keyword>
<protein>
    <recommendedName>
        <fullName evidence="4">CCR4-NOT transcription complex subunit 11</fullName>
    </recommendedName>
</protein>
<evidence type="ECO:0000256" key="8">
    <source>
        <dbReference type="ARBA" id="ARBA00023163"/>
    </source>
</evidence>
<evidence type="ECO:0000256" key="3">
    <source>
        <dbReference type="ARBA" id="ARBA00008030"/>
    </source>
</evidence>
<dbReference type="STRING" id="34508.A0A4U5NIP3"/>
<dbReference type="GO" id="GO:0005634">
    <property type="term" value="C:nucleus"/>
    <property type="evidence" value="ECO:0007669"/>
    <property type="project" value="UniProtKB-SubCell"/>
</dbReference>
<evidence type="ECO:0000313" key="11">
    <source>
        <dbReference type="Proteomes" id="UP000298663"/>
    </source>
</evidence>
<dbReference type="Proteomes" id="UP000298663">
    <property type="component" value="Unassembled WGS sequence"/>
</dbReference>
<reference evidence="10 11" key="1">
    <citation type="journal article" date="2015" name="Genome Biol.">
        <title>Comparative genomics of Steinernema reveals deeply conserved gene regulatory networks.</title>
        <authorList>
            <person name="Dillman A.R."/>
            <person name="Macchietto M."/>
            <person name="Porter C.F."/>
            <person name="Rogers A."/>
            <person name="Williams B."/>
            <person name="Antoshechkin I."/>
            <person name="Lee M.M."/>
            <person name="Goodwin Z."/>
            <person name="Lu X."/>
            <person name="Lewis E.E."/>
            <person name="Goodrich-Blair H."/>
            <person name="Stock S.P."/>
            <person name="Adams B.J."/>
            <person name="Sternberg P.W."/>
            <person name="Mortazavi A."/>
        </authorList>
    </citation>
    <scope>NUCLEOTIDE SEQUENCE [LARGE SCALE GENOMIC DNA]</scope>
    <source>
        <strain evidence="10 11">ALL</strain>
    </source>
</reference>
<evidence type="ECO:0000256" key="5">
    <source>
        <dbReference type="ARBA" id="ARBA00022490"/>
    </source>
</evidence>
<dbReference type="PANTHER" id="PTHR15975">
    <property type="entry name" value="CCR4-NOT TRANSCRIPTION COMPLEX SUBUNIT 11"/>
    <property type="match status" value="1"/>
</dbReference>
<evidence type="ECO:0000256" key="9">
    <source>
        <dbReference type="ARBA" id="ARBA00023242"/>
    </source>
</evidence>
<keyword evidence="8" id="KW-0804">Transcription</keyword>
<dbReference type="GO" id="GO:0030014">
    <property type="term" value="C:CCR4-NOT complex"/>
    <property type="evidence" value="ECO:0007669"/>
    <property type="project" value="InterPro"/>
</dbReference>
<evidence type="ECO:0000256" key="4">
    <source>
        <dbReference type="ARBA" id="ARBA00014872"/>
    </source>
</evidence>
<evidence type="ECO:0000256" key="1">
    <source>
        <dbReference type="ARBA" id="ARBA00004123"/>
    </source>
</evidence>
<dbReference type="AlphaFoldDB" id="A0A4U5NIP3"/>
<keyword evidence="11" id="KW-1185">Reference proteome</keyword>
<comment type="subcellular location">
    <subcellularLocation>
        <location evidence="2">Cytoplasm</location>
    </subcellularLocation>
    <subcellularLocation>
        <location evidence="1">Nucleus</location>
    </subcellularLocation>
</comment>
<comment type="similarity">
    <text evidence="3">Belongs to the CNOT11 family.</text>
</comment>
<proteinExistence type="inferred from homology"/>
<dbReference type="InterPro" id="IPR019312">
    <property type="entry name" value="CNOT11"/>
</dbReference>
<evidence type="ECO:0000256" key="2">
    <source>
        <dbReference type="ARBA" id="ARBA00004496"/>
    </source>
</evidence>
<keyword evidence="9" id="KW-0539">Nucleus</keyword>
<dbReference type="GO" id="GO:0031047">
    <property type="term" value="P:regulatory ncRNA-mediated gene silencing"/>
    <property type="evidence" value="ECO:0007669"/>
    <property type="project" value="UniProtKB-KW"/>
</dbReference>
<dbReference type="OrthoDB" id="10265389at2759"/>
<keyword evidence="7" id="KW-0943">RNA-mediated gene silencing</keyword>
<sequence length="277" mass="31271">MENFAEGSILPSQVRENAPAVYDNSVPPLLQQNVEISPIPLEEYELFSCHVDPITEIPAEWLTDDLRGKYRELLKFYQVVQFNAPLSTQDKIKKIAHDPKGFARSEVERLNEELRKDPTLTDGIDFLDGFAQLVRTYPALAKEVIVCRIVREYDTAEVLCHALASMDIEVQTVETIYGVAVRCSELGQMIPADLLGAWISRNIQACEAVREDPYRASRLVRMFCGLISGLLSCKNPVTKELFDRATELKSFSLNFSGFKEAGIMYQKLSTMMGHKLS</sequence>